<accession>A0AAW0JJC6</accession>
<name>A0AAW0JJC6_MYOGA</name>
<dbReference type="EMBL" id="JBBHLL010000031">
    <property type="protein sequence ID" value="KAK7827088.1"/>
    <property type="molecule type" value="Genomic_DNA"/>
</dbReference>
<evidence type="ECO:0000313" key="2">
    <source>
        <dbReference type="Proteomes" id="UP001488838"/>
    </source>
</evidence>
<dbReference type="Proteomes" id="UP001488838">
    <property type="component" value="Unassembled WGS sequence"/>
</dbReference>
<organism evidence="1 2">
    <name type="scientific">Myodes glareolus</name>
    <name type="common">Bank vole</name>
    <name type="synonym">Clethrionomys glareolus</name>
    <dbReference type="NCBI Taxonomy" id="447135"/>
    <lineage>
        <taxon>Eukaryota</taxon>
        <taxon>Metazoa</taxon>
        <taxon>Chordata</taxon>
        <taxon>Craniata</taxon>
        <taxon>Vertebrata</taxon>
        <taxon>Euteleostomi</taxon>
        <taxon>Mammalia</taxon>
        <taxon>Eutheria</taxon>
        <taxon>Euarchontoglires</taxon>
        <taxon>Glires</taxon>
        <taxon>Rodentia</taxon>
        <taxon>Myomorpha</taxon>
        <taxon>Muroidea</taxon>
        <taxon>Cricetidae</taxon>
        <taxon>Arvicolinae</taxon>
        <taxon>Myodes</taxon>
    </lineage>
</organism>
<protein>
    <submittedName>
        <fullName evidence="1">Uncharacterized protein</fullName>
    </submittedName>
</protein>
<evidence type="ECO:0000313" key="1">
    <source>
        <dbReference type="EMBL" id="KAK7827088.1"/>
    </source>
</evidence>
<proteinExistence type="predicted"/>
<gene>
    <name evidence="1" type="ORF">U0070_019884</name>
</gene>
<dbReference type="AlphaFoldDB" id="A0AAW0JJC6"/>
<keyword evidence="2" id="KW-1185">Reference proteome</keyword>
<reference evidence="1 2" key="1">
    <citation type="journal article" date="2023" name="bioRxiv">
        <title>Conserved and derived expression patterns and positive selection on dental genes reveal complex evolutionary context of ever-growing rodent molars.</title>
        <authorList>
            <person name="Calamari Z.T."/>
            <person name="Song A."/>
            <person name="Cohen E."/>
            <person name="Akter M."/>
            <person name="Roy R.D."/>
            <person name="Hallikas O."/>
            <person name="Christensen M.M."/>
            <person name="Li P."/>
            <person name="Marangoni P."/>
            <person name="Jernvall J."/>
            <person name="Klein O.D."/>
        </authorList>
    </citation>
    <scope>NUCLEOTIDE SEQUENCE [LARGE SCALE GENOMIC DNA]</scope>
    <source>
        <strain evidence="1">V071</strain>
    </source>
</reference>
<sequence length="94" mass="10823">MKKQTASLLFQHEIISTCRGYFTVLAFQQCVTDSFRTMISYWKHSLLQRDRLLVSATDCPHQRGHVFLSIGKIVPLCKGSLTLKSPRFKFIGLF</sequence>
<comment type="caution">
    <text evidence="1">The sequence shown here is derived from an EMBL/GenBank/DDBJ whole genome shotgun (WGS) entry which is preliminary data.</text>
</comment>